<gene>
    <name evidence="2" type="ORF">OBRU01_12967</name>
</gene>
<evidence type="ECO:0000313" key="3">
    <source>
        <dbReference type="Proteomes" id="UP000037510"/>
    </source>
</evidence>
<dbReference type="InterPro" id="IPR036291">
    <property type="entry name" value="NAD(P)-bd_dom_sf"/>
</dbReference>
<reference evidence="2 3" key="1">
    <citation type="journal article" date="2015" name="Genome Biol. Evol.">
        <title>The genome of winter moth (Operophtera brumata) provides a genomic perspective on sexual dimorphism and phenology.</title>
        <authorList>
            <person name="Derks M.F."/>
            <person name="Smit S."/>
            <person name="Salis L."/>
            <person name="Schijlen E."/>
            <person name="Bossers A."/>
            <person name="Mateman C."/>
            <person name="Pijl A.S."/>
            <person name="de Ridder D."/>
            <person name="Groenen M.A."/>
            <person name="Visser M.E."/>
            <person name="Megens H.J."/>
        </authorList>
    </citation>
    <scope>NUCLEOTIDE SEQUENCE [LARGE SCALE GENOMIC DNA]</scope>
    <source>
        <strain evidence="2">WM2013NL</strain>
        <tissue evidence="2">Head and thorax</tissue>
    </source>
</reference>
<name>A0A0L7KY11_OPEBR</name>
<keyword evidence="3" id="KW-1185">Reference proteome</keyword>
<feature type="domain" description="NAD-dependent epimerase/dehydratase" evidence="1">
    <location>
        <begin position="45"/>
        <end position="82"/>
    </location>
</feature>
<dbReference type="Pfam" id="PF01370">
    <property type="entry name" value="Epimerase"/>
    <property type="match status" value="1"/>
</dbReference>
<dbReference type="Proteomes" id="UP000037510">
    <property type="component" value="Unassembled WGS sequence"/>
</dbReference>
<dbReference type="PANTHER" id="PTHR43238">
    <property type="entry name" value="GDP-L-FUCOSE SYNTHASE"/>
    <property type="match status" value="1"/>
</dbReference>
<dbReference type="PANTHER" id="PTHR43238:SF1">
    <property type="entry name" value="GDP-L-FUCOSE SYNTHASE"/>
    <property type="match status" value="1"/>
</dbReference>
<sequence>MNKTIRSGARDIIYKVFTRCLAEYQGGTLLAELEDVYKRTAYLTGASTFTVMGSGTPLRQFMYSQDVAKLFLWTLRHYDSVAQRAMERSCYGFPCEMKYEIRRFAEVDNSDEVTIRYAAEQIARAFGYSGRIECDTSKPDGQHKRTASNSRLRSLYKDFQFTPFDRAIIDTM</sequence>
<dbReference type="GO" id="GO:0050577">
    <property type="term" value="F:GDP-L-fucose synthase activity"/>
    <property type="evidence" value="ECO:0007669"/>
    <property type="project" value="TreeGrafter"/>
</dbReference>
<dbReference type="STRING" id="104452.A0A0L7KY11"/>
<dbReference type="InterPro" id="IPR001509">
    <property type="entry name" value="Epimerase_deHydtase"/>
</dbReference>
<protein>
    <submittedName>
        <fullName evidence="2">Putative nad dependent epimerase/dehydratase</fullName>
    </submittedName>
</protein>
<organism evidence="2 3">
    <name type="scientific">Operophtera brumata</name>
    <name type="common">Winter moth</name>
    <name type="synonym">Phalaena brumata</name>
    <dbReference type="NCBI Taxonomy" id="104452"/>
    <lineage>
        <taxon>Eukaryota</taxon>
        <taxon>Metazoa</taxon>
        <taxon>Ecdysozoa</taxon>
        <taxon>Arthropoda</taxon>
        <taxon>Hexapoda</taxon>
        <taxon>Insecta</taxon>
        <taxon>Pterygota</taxon>
        <taxon>Neoptera</taxon>
        <taxon>Endopterygota</taxon>
        <taxon>Lepidoptera</taxon>
        <taxon>Glossata</taxon>
        <taxon>Ditrysia</taxon>
        <taxon>Geometroidea</taxon>
        <taxon>Geometridae</taxon>
        <taxon>Larentiinae</taxon>
        <taxon>Operophtera</taxon>
    </lineage>
</organism>
<accession>A0A0L7KY11</accession>
<comment type="caution">
    <text evidence="2">The sequence shown here is derived from an EMBL/GenBank/DDBJ whole genome shotgun (WGS) entry which is preliminary data.</text>
</comment>
<dbReference type="EMBL" id="JTDY01004617">
    <property type="protein sequence ID" value="KOB67941.1"/>
    <property type="molecule type" value="Genomic_DNA"/>
</dbReference>
<evidence type="ECO:0000313" key="2">
    <source>
        <dbReference type="EMBL" id="KOB67941.1"/>
    </source>
</evidence>
<proteinExistence type="predicted"/>
<dbReference type="AlphaFoldDB" id="A0A0L7KY11"/>
<dbReference type="Gene3D" id="3.40.50.720">
    <property type="entry name" value="NAD(P)-binding Rossmann-like Domain"/>
    <property type="match status" value="1"/>
</dbReference>
<dbReference type="Gene3D" id="3.90.25.10">
    <property type="entry name" value="UDP-galactose 4-epimerase, domain 1"/>
    <property type="match status" value="1"/>
</dbReference>
<evidence type="ECO:0000259" key="1">
    <source>
        <dbReference type="Pfam" id="PF01370"/>
    </source>
</evidence>
<dbReference type="SUPFAM" id="SSF51735">
    <property type="entry name" value="NAD(P)-binding Rossmann-fold domains"/>
    <property type="match status" value="1"/>
</dbReference>